<name>A0ABZ0D110_9BURK</name>
<proteinExistence type="inferred from homology"/>
<dbReference type="Proteomes" id="UP001303946">
    <property type="component" value="Chromosome"/>
</dbReference>
<accession>A0ABZ0D110</accession>
<protein>
    <submittedName>
        <fullName evidence="3">TolC family protein</fullName>
    </submittedName>
</protein>
<dbReference type="SUPFAM" id="SSF56954">
    <property type="entry name" value="Outer membrane efflux proteins (OEP)"/>
    <property type="match status" value="1"/>
</dbReference>
<comment type="similarity">
    <text evidence="1">Belongs to the outer membrane factor (OMF) (TC 1.B.17) family.</text>
</comment>
<feature type="signal peptide" evidence="2">
    <location>
        <begin position="1"/>
        <end position="20"/>
    </location>
</feature>
<dbReference type="Gene3D" id="1.20.1600.10">
    <property type="entry name" value="Outer membrane efflux proteins (OEP)"/>
    <property type="match status" value="1"/>
</dbReference>
<feature type="chain" id="PRO_5045937898" evidence="2">
    <location>
        <begin position="21"/>
        <end position="438"/>
    </location>
</feature>
<dbReference type="RefSeq" id="WP_316703871.1">
    <property type="nucleotide sequence ID" value="NZ_CP136336.1"/>
</dbReference>
<dbReference type="InterPro" id="IPR003423">
    <property type="entry name" value="OMP_efflux"/>
</dbReference>
<evidence type="ECO:0000313" key="3">
    <source>
        <dbReference type="EMBL" id="WOB10929.1"/>
    </source>
</evidence>
<dbReference type="Pfam" id="PF02321">
    <property type="entry name" value="OEP"/>
    <property type="match status" value="2"/>
</dbReference>
<keyword evidence="4" id="KW-1185">Reference proteome</keyword>
<keyword evidence="2" id="KW-0732">Signal</keyword>
<dbReference type="PANTHER" id="PTHR30203:SF24">
    <property type="entry name" value="BLR4935 PROTEIN"/>
    <property type="match status" value="1"/>
</dbReference>
<evidence type="ECO:0000256" key="1">
    <source>
        <dbReference type="ARBA" id="ARBA00007613"/>
    </source>
</evidence>
<gene>
    <name evidence="3" type="ORF">RXV79_12945</name>
</gene>
<dbReference type="EMBL" id="CP136336">
    <property type="protein sequence ID" value="WOB10929.1"/>
    <property type="molecule type" value="Genomic_DNA"/>
</dbReference>
<dbReference type="InterPro" id="IPR010131">
    <property type="entry name" value="MdtP/NodT-like"/>
</dbReference>
<dbReference type="PANTHER" id="PTHR30203">
    <property type="entry name" value="OUTER MEMBRANE CATION EFFLUX PROTEIN"/>
    <property type="match status" value="1"/>
</dbReference>
<evidence type="ECO:0000256" key="2">
    <source>
        <dbReference type="SAM" id="SignalP"/>
    </source>
</evidence>
<organism evidence="3 4">
    <name type="scientific">Piscinibacter gummiphilus</name>
    <dbReference type="NCBI Taxonomy" id="946333"/>
    <lineage>
        <taxon>Bacteria</taxon>
        <taxon>Pseudomonadati</taxon>
        <taxon>Pseudomonadota</taxon>
        <taxon>Betaproteobacteria</taxon>
        <taxon>Burkholderiales</taxon>
        <taxon>Sphaerotilaceae</taxon>
        <taxon>Piscinibacter</taxon>
    </lineage>
</organism>
<reference evidence="3 4" key="1">
    <citation type="submission" date="2023-10" db="EMBL/GenBank/DDBJ databases">
        <title>Bacteria for the degradation of biodegradable plastic PBAT(Polybutylene adipate terephthalate).</title>
        <authorList>
            <person name="Weon H.-Y."/>
            <person name="Yeon J."/>
        </authorList>
    </citation>
    <scope>NUCLEOTIDE SEQUENCE [LARGE SCALE GENOMIC DNA]</scope>
    <source>
        <strain evidence="3 4">SBD 7-3</strain>
    </source>
</reference>
<evidence type="ECO:0000313" key="4">
    <source>
        <dbReference type="Proteomes" id="UP001303946"/>
    </source>
</evidence>
<sequence length="438" mass="46480">MRRTCVPLLCAALITPIAHGQATTPATSPSLQPSPAASAPAAAASTASAGLSLDAAVQTALRQNPLLRAAEADVAASRGAIDQAGVLPNPSLGVDQEDTRRETRTTTVMLSQAFELGGKRAARVELARSGRDLAMADLAARQADVRAGTIQAFFDALIAQERVKVAEESLGIAASGSAAASRRVTAGKVSPIEETRARVAEATSRIELRQAQADRQSALRALSLVMGVAEGAVSQLDGRADTLPTPPTAEAVAQRLSQAPAVRRAQSEVQRANAAYELERARRVPDVTVSLGAKRAAEIGRNQPMIGVSIPLPLFDSNKGAQLETLRRRDAAQALAESEERRIRSEVLQTVDQLQARASEAQTLRQDVLPGAQSAYEAASRGFELGKFSFLEVLDAQRTWLQARTQYLQSLAEVHRATAELERRLGSPNDRPSTGTQQ</sequence>